<dbReference type="Pfam" id="PF00400">
    <property type="entry name" value="WD40"/>
    <property type="match status" value="1"/>
</dbReference>
<evidence type="ECO:0000256" key="3">
    <source>
        <dbReference type="ARBA" id="ARBA00022448"/>
    </source>
</evidence>
<dbReference type="InterPro" id="IPR015943">
    <property type="entry name" value="WD40/YVTN_repeat-like_dom_sf"/>
</dbReference>
<keyword evidence="5" id="KW-0677">Repeat</keyword>
<dbReference type="AlphaFoldDB" id="A0AA89B2C3"/>
<feature type="compositionally biased region" description="Polar residues" evidence="10">
    <location>
        <begin position="753"/>
        <end position="772"/>
    </location>
</feature>
<evidence type="ECO:0000256" key="6">
    <source>
        <dbReference type="ARBA" id="ARBA00022824"/>
    </source>
</evidence>
<keyword evidence="8" id="KW-0653">Protein transport</keyword>
<dbReference type="GO" id="GO:0005198">
    <property type="term" value="F:structural molecule activity"/>
    <property type="evidence" value="ECO:0007669"/>
    <property type="project" value="TreeGrafter"/>
</dbReference>
<feature type="compositionally biased region" description="Low complexity" evidence="10">
    <location>
        <begin position="854"/>
        <end position="877"/>
    </location>
</feature>
<reference evidence="12" key="1">
    <citation type="submission" date="2022-12" db="EMBL/GenBank/DDBJ databases">
        <title>Draft genome assemblies for two species of Escallonia (Escalloniales).</title>
        <authorList>
            <person name="Chanderbali A."/>
            <person name="Dervinis C."/>
            <person name="Anghel I."/>
            <person name="Soltis D."/>
            <person name="Soltis P."/>
            <person name="Zapata F."/>
        </authorList>
    </citation>
    <scope>NUCLEOTIDE SEQUENCE</scope>
    <source>
        <strain evidence="12">UCBG64.0493</strain>
        <tissue evidence="12">Leaf</tissue>
    </source>
</reference>
<keyword evidence="4 9" id="KW-0853">WD repeat</keyword>
<evidence type="ECO:0000256" key="4">
    <source>
        <dbReference type="ARBA" id="ARBA00022574"/>
    </source>
</evidence>
<feature type="non-terminal residue" evidence="12">
    <location>
        <position position="1"/>
    </location>
</feature>
<dbReference type="EMBL" id="JAVXUP010000875">
    <property type="protein sequence ID" value="KAK3019441.1"/>
    <property type="molecule type" value="Genomic_DNA"/>
</dbReference>
<evidence type="ECO:0000256" key="10">
    <source>
        <dbReference type="SAM" id="MobiDB-lite"/>
    </source>
</evidence>
<dbReference type="InterPro" id="IPR040251">
    <property type="entry name" value="SEC31-like"/>
</dbReference>
<evidence type="ECO:0000313" key="13">
    <source>
        <dbReference type="Proteomes" id="UP001188597"/>
    </source>
</evidence>
<evidence type="ECO:0000256" key="7">
    <source>
        <dbReference type="ARBA" id="ARBA00022892"/>
    </source>
</evidence>
<evidence type="ECO:0000256" key="2">
    <source>
        <dbReference type="ARBA" id="ARBA00009358"/>
    </source>
</evidence>
<evidence type="ECO:0000256" key="9">
    <source>
        <dbReference type="PROSITE-ProRule" id="PRU00221"/>
    </source>
</evidence>
<dbReference type="PANTHER" id="PTHR13923:SF11">
    <property type="entry name" value="SECRETORY 31, ISOFORM D"/>
    <property type="match status" value="1"/>
</dbReference>
<comment type="caution">
    <text evidence="12">The sequence shown here is derived from an EMBL/GenBank/DDBJ whole genome shotgun (WGS) entry which is preliminary data.</text>
</comment>
<gene>
    <name evidence="12" type="ORF">RJ639_004512</name>
</gene>
<dbReference type="InterPro" id="IPR036322">
    <property type="entry name" value="WD40_repeat_dom_sf"/>
</dbReference>
<dbReference type="FunFam" id="1.20.940.10:FF:000003">
    <property type="entry name" value="Protein transport protein SEC31 homolog B"/>
    <property type="match status" value="1"/>
</dbReference>
<comment type="subcellular location">
    <subcellularLocation>
        <location evidence="1">Endoplasmic reticulum</location>
    </subcellularLocation>
</comment>
<sequence>LDLCNPNTVMACIKEVSRSATAAFSPDKPYLAAGTMAGAVDISFSSSANLDIFQLDFQSDDRAMPLAGSVASSEPFNRISWGKSPLGSEEFSLGLIAGGLIDGSIGIVSLAWYTHFFQVRGLEFSPMQPNLLASGADEGEICVWDIAKPADAKHFPPLKGSGAAAQGEISYVSWNRKVQHILASTSYNGTTVVWDLRKQKSVISFSDPVRRRCSVLQWNPEFPTQLIVASDEDSSPSLRYWDMRNTMIPLKELAGHTKVASTVRHYSFQNSTYITVESTSSLMSCITRARNACGRFGVGEGDFAAAPASLRAPKWYNHKAGVSFGFGGKLVSFHSKDAAAGSSEVYVHNLVTEHNIASSSSEFDAAMQSGERSLLRLLCDKKSQESESEDEKETWGFLKVMFEDEGTARTKLLTHLGFTLPPEGKDTEYVDLSQEISAISLEETGQNEEGNTGHKETTNYPSEDGEDFFNNLPSPKADTPMATSGNNIAIDDSIPSGEELQEEIGGQEDIADLSFDDAVQRALVVGDYKGAVAQCISANRMADALVIANVGGSSLWESTRDQYFKMSRSPYLKVVSAMVNNDLMSLVNTRPLKSWKETLALLCTFAQREEWTFLCDTLASRLVAAGNTLAATLCYICAGNIDKTVEIWSKNLTTGHDKKSYVDLLQDLMEKTIVLALATGQKRFSASLCKLVEKYAEILASQGLLSTAMEYLKLMGTEDSSPELTILRDCIALSTEPGMCFLVKIGCHETQPLKTQHSVPSNPENNQQQSLGGSYMRGYAPDPYQPTPQPSMFVPSQIPPMSQGNANPHSHGGVPGNGPVGPVPSQVGPGPGFKMPQVVAPTPVPSGFMPVSNLGGQRPGLGPRQPSSPTQSAQYPPASSPAAPPPTVQTVDTSNVPAVLVLSVYGKVLHQTYSSCAQQRPVITTLARLFTETSEALGGSRANPAKRREIEDNSKKLGALFLKLNSGDISKNAAEKLVQLCQALDNGDFSTALQIQVLLTTSDWDECNFWLATLKRMIKTRQNVR</sequence>
<feature type="compositionally biased region" description="Pro residues" evidence="10">
    <location>
        <begin position="878"/>
        <end position="887"/>
    </location>
</feature>
<dbReference type="SMART" id="SM00320">
    <property type="entry name" value="WD40"/>
    <property type="match status" value="3"/>
</dbReference>
<feature type="domain" description="Sec16 Sec23-binding" evidence="11">
    <location>
        <begin position="519"/>
        <end position="713"/>
    </location>
</feature>
<evidence type="ECO:0000256" key="5">
    <source>
        <dbReference type="ARBA" id="ARBA00022737"/>
    </source>
</evidence>
<evidence type="ECO:0000313" key="12">
    <source>
        <dbReference type="EMBL" id="KAK3019441.1"/>
    </source>
</evidence>
<dbReference type="Gene3D" id="1.25.40.1030">
    <property type="match status" value="1"/>
</dbReference>
<organism evidence="12 13">
    <name type="scientific">Escallonia herrerae</name>
    <dbReference type="NCBI Taxonomy" id="1293975"/>
    <lineage>
        <taxon>Eukaryota</taxon>
        <taxon>Viridiplantae</taxon>
        <taxon>Streptophyta</taxon>
        <taxon>Embryophyta</taxon>
        <taxon>Tracheophyta</taxon>
        <taxon>Spermatophyta</taxon>
        <taxon>Magnoliopsida</taxon>
        <taxon>eudicotyledons</taxon>
        <taxon>Gunneridae</taxon>
        <taxon>Pentapetalae</taxon>
        <taxon>asterids</taxon>
        <taxon>campanulids</taxon>
        <taxon>Escalloniales</taxon>
        <taxon>Escalloniaceae</taxon>
        <taxon>Escallonia</taxon>
    </lineage>
</organism>
<dbReference type="Pfam" id="PF12931">
    <property type="entry name" value="TPR_Sec16"/>
    <property type="match status" value="1"/>
</dbReference>
<dbReference type="GO" id="GO:0030127">
    <property type="term" value="C:COPII vesicle coat"/>
    <property type="evidence" value="ECO:0007669"/>
    <property type="project" value="TreeGrafter"/>
</dbReference>
<keyword evidence="6" id="KW-0256">Endoplasmic reticulum</keyword>
<dbReference type="GO" id="GO:0070971">
    <property type="term" value="C:endoplasmic reticulum exit site"/>
    <property type="evidence" value="ECO:0007669"/>
    <property type="project" value="TreeGrafter"/>
</dbReference>
<dbReference type="GO" id="GO:0007029">
    <property type="term" value="P:endoplasmic reticulum organization"/>
    <property type="evidence" value="ECO:0007669"/>
    <property type="project" value="TreeGrafter"/>
</dbReference>
<dbReference type="Gene3D" id="2.130.10.10">
    <property type="entry name" value="YVTN repeat-like/Quinoprotein amine dehydrogenase"/>
    <property type="match status" value="1"/>
</dbReference>
<comment type="similarity">
    <text evidence="2">Belongs to the WD repeat SEC31 family.</text>
</comment>
<dbReference type="GO" id="GO:0090110">
    <property type="term" value="P:COPII-coated vesicle cargo loading"/>
    <property type="evidence" value="ECO:0007669"/>
    <property type="project" value="TreeGrafter"/>
</dbReference>
<keyword evidence="3" id="KW-0813">Transport</keyword>
<keyword evidence="13" id="KW-1185">Reference proteome</keyword>
<dbReference type="PANTHER" id="PTHR13923">
    <property type="entry name" value="SEC31-RELATED PROTEIN"/>
    <property type="match status" value="1"/>
</dbReference>
<feature type="repeat" description="WD" evidence="9">
    <location>
        <begin position="112"/>
        <end position="146"/>
    </location>
</feature>
<dbReference type="GO" id="GO:0015031">
    <property type="term" value="P:protein transport"/>
    <property type="evidence" value="ECO:0007669"/>
    <property type="project" value="UniProtKB-KW"/>
</dbReference>
<dbReference type="InterPro" id="IPR024298">
    <property type="entry name" value="Sec16_Sec23-bd"/>
</dbReference>
<protein>
    <recommendedName>
        <fullName evidence="11">Sec16 Sec23-binding domain-containing protein</fullName>
    </recommendedName>
</protein>
<feature type="region of interest" description="Disordered" evidence="10">
    <location>
        <begin position="442"/>
        <end position="464"/>
    </location>
</feature>
<name>A0AA89B2C3_9ASTE</name>
<dbReference type="InterPro" id="IPR001680">
    <property type="entry name" value="WD40_rpt"/>
</dbReference>
<dbReference type="SUPFAM" id="SSF50978">
    <property type="entry name" value="WD40 repeat-like"/>
    <property type="match status" value="1"/>
</dbReference>
<evidence type="ECO:0000256" key="1">
    <source>
        <dbReference type="ARBA" id="ARBA00004240"/>
    </source>
</evidence>
<proteinExistence type="inferred from homology"/>
<evidence type="ECO:0000256" key="8">
    <source>
        <dbReference type="ARBA" id="ARBA00022927"/>
    </source>
</evidence>
<accession>A0AA89B2C3</accession>
<dbReference type="Proteomes" id="UP001188597">
    <property type="component" value="Unassembled WGS sequence"/>
</dbReference>
<evidence type="ECO:0000259" key="11">
    <source>
        <dbReference type="Pfam" id="PF12931"/>
    </source>
</evidence>
<feature type="region of interest" description="Disordered" evidence="10">
    <location>
        <begin position="753"/>
        <end position="890"/>
    </location>
</feature>
<dbReference type="PROSITE" id="PS50082">
    <property type="entry name" value="WD_REPEATS_2"/>
    <property type="match status" value="1"/>
</dbReference>
<dbReference type="FunFam" id="1.25.40.1030:FF:000004">
    <property type="entry name" value="Protein transport protein SEC31 homolog B"/>
    <property type="match status" value="1"/>
</dbReference>
<keyword evidence="7" id="KW-0931">ER-Golgi transport</keyword>
<dbReference type="Gene3D" id="1.20.940.10">
    <property type="entry name" value="Functional domain of the splicing factor Prp18"/>
    <property type="match status" value="1"/>
</dbReference>